<accession>A0A0A9C356</accession>
<organism evidence="1">
    <name type="scientific">Arundo donax</name>
    <name type="common">Giant reed</name>
    <name type="synonym">Donax arundinaceus</name>
    <dbReference type="NCBI Taxonomy" id="35708"/>
    <lineage>
        <taxon>Eukaryota</taxon>
        <taxon>Viridiplantae</taxon>
        <taxon>Streptophyta</taxon>
        <taxon>Embryophyta</taxon>
        <taxon>Tracheophyta</taxon>
        <taxon>Spermatophyta</taxon>
        <taxon>Magnoliopsida</taxon>
        <taxon>Liliopsida</taxon>
        <taxon>Poales</taxon>
        <taxon>Poaceae</taxon>
        <taxon>PACMAD clade</taxon>
        <taxon>Arundinoideae</taxon>
        <taxon>Arundineae</taxon>
        <taxon>Arundo</taxon>
    </lineage>
</organism>
<dbReference type="EMBL" id="GBRH01231923">
    <property type="protein sequence ID" value="JAD65972.1"/>
    <property type="molecule type" value="Transcribed_RNA"/>
</dbReference>
<name>A0A0A9C356_ARUDO</name>
<dbReference type="AlphaFoldDB" id="A0A0A9C356"/>
<reference evidence="1" key="2">
    <citation type="journal article" date="2015" name="Data Brief">
        <title>Shoot transcriptome of the giant reed, Arundo donax.</title>
        <authorList>
            <person name="Barrero R.A."/>
            <person name="Guerrero F.D."/>
            <person name="Moolhuijzen P."/>
            <person name="Goolsby J.A."/>
            <person name="Tidwell J."/>
            <person name="Bellgard S.E."/>
            <person name="Bellgard M.I."/>
        </authorList>
    </citation>
    <scope>NUCLEOTIDE SEQUENCE</scope>
    <source>
        <tissue evidence="1">Shoot tissue taken approximately 20 cm above the soil surface</tissue>
    </source>
</reference>
<reference evidence="1" key="1">
    <citation type="submission" date="2014-09" db="EMBL/GenBank/DDBJ databases">
        <authorList>
            <person name="Magalhaes I.L.F."/>
            <person name="Oliveira U."/>
            <person name="Santos F.R."/>
            <person name="Vidigal T.H.D.A."/>
            <person name="Brescovit A.D."/>
            <person name="Santos A.J."/>
        </authorList>
    </citation>
    <scope>NUCLEOTIDE SEQUENCE</scope>
    <source>
        <tissue evidence="1">Shoot tissue taken approximately 20 cm above the soil surface</tissue>
    </source>
</reference>
<evidence type="ECO:0000313" key="1">
    <source>
        <dbReference type="EMBL" id="JAD65972.1"/>
    </source>
</evidence>
<proteinExistence type="predicted"/>
<protein>
    <submittedName>
        <fullName evidence="1">Uncharacterized protein</fullName>
    </submittedName>
</protein>
<sequence length="47" mass="5423">MNSPLFPFQASFIFTSVVLCSRKNTFTEEHGLTGDSIRFSWYPRYSG</sequence>